<keyword evidence="2" id="KW-1185">Reference proteome</keyword>
<accession>A0ABY6GU39</accession>
<dbReference type="InterPro" id="IPR011990">
    <property type="entry name" value="TPR-like_helical_dom_sf"/>
</dbReference>
<gene>
    <name evidence="1" type="ORF">NX720_22585</name>
</gene>
<reference evidence="1" key="1">
    <citation type="submission" date="2022-10" db="EMBL/GenBank/DDBJ databases">
        <title>Completed Genome Sequence of two octocoral isolated bacterium, Endozoicomonas euniceicola EF212T and Endozoicomonas gorgoniicola PS125T.</title>
        <authorList>
            <person name="Chiou Y.-J."/>
            <person name="Chen Y.-H."/>
        </authorList>
    </citation>
    <scope>NUCLEOTIDE SEQUENCE</scope>
    <source>
        <strain evidence="1">EF212</strain>
    </source>
</reference>
<dbReference type="PANTHER" id="PTHR11102:SF160">
    <property type="entry name" value="ERAD-ASSOCIATED E3 UBIQUITIN-PROTEIN LIGASE COMPONENT HRD3"/>
    <property type="match status" value="1"/>
</dbReference>
<organism evidence="1 2">
    <name type="scientific">Endozoicomonas euniceicola</name>
    <dbReference type="NCBI Taxonomy" id="1234143"/>
    <lineage>
        <taxon>Bacteria</taxon>
        <taxon>Pseudomonadati</taxon>
        <taxon>Pseudomonadota</taxon>
        <taxon>Gammaproteobacteria</taxon>
        <taxon>Oceanospirillales</taxon>
        <taxon>Endozoicomonadaceae</taxon>
        <taxon>Endozoicomonas</taxon>
    </lineage>
</organism>
<dbReference type="PANTHER" id="PTHR11102">
    <property type="entry name" value="SEL-1-LIKE PROTEIN"/>
    <property type="match status" value="1"/>
</dbReference>
<name>A0ABY6GU39_9GAMM</name>
<dbReference type="Proteomes" id="UP001163255">
    <property type="component" value="Chromosome"/>
</dbReference>
<evidence type="ECO:0000313" key="1">
    <source>
        <dbReference type="EMBL" id="UYM15596.1"/>
    </source>
</evidence>
<dbReference type="Pfam" id="PF08238">
    <property type="entry name" value="Sel1"/>
    <property type="match status" value="3"/>
</dbReference>
<dbReference type="RefSeq" id="WP_262597697.1">
    <property type="nucleotide sequence ID" value="NZ_CP103300.1"/>
</dbReference>
<dbReference type="SMART" id="SM00671">
    <property type="entry name" value="SEL1"/>
    <property type="match status" value="2"/>
</dbReference>
<dbReference type="Gene3D" id="1.25.40.10">
    <property type="entry name" value="Tetratricopeptide repeat domain"/>
    <property type="match status" value="1"/>
</dbReference>
<evidence type="ECO:0008006" key="3">
    <source>
        <dbReference type="Google" id="ProtNLM"/>
    </source>
</evidence>
<dbReference type="InterPro" id="IPR006597">
    <property type="entry name" value="Sel1-like"/>
</dbReference>
<sequence length="188" mass="20800">MSIKTKCQSGVFAGLTLFSVTGLGSDFQPLMEKAESVDRAAMLEVGLNLLQRQENADSDQAKALLQPLADNGNTRAQLWLGRAYRDGLGGIGKDINKSFRYFEQAGGREGMNPEAQMELGRAYMKGEGTDRNLIAAYMWTALSAEQQGSWTSKAIKQRQSLQDKLTPVQLEKAKELVEQLHSIYLKQP</sequence>
<dbReference type="EMBL" id="CP103300">
    <property type="protein sequence ID" value="UYM15596.1"/>
    <property type="molecule type" value="Genomic_DNA"/>
</dbReference>
<protein>
    <recommendedName>
        <fullName evidence="3">Sel1 repeat family protein</fullName>
    </recommendedName>
</protein>
<proteinExistence type="predicted"/>
<evidence type="ECO:0000313" key="2">
    <source>
        <dbReference type="Proteomes" id="UP001163255"/>
    </source>
</evidence>
<dbReference type="SUPFAM" id="SSF81901">
    <property type="entry name" value="HCP-like"/>
    <property type="match status" value="1"/>
</dbReference>
<dbReference type="InterPro" id="IPR050767">
    <property type="entry name" value="Sel1_AlgK"/>
</dbReference>